<protein>
    <recommendedName>
        <fullName evidence="2">Endonuclease/exonuclease/phosphatase domain-containing protein</fullName>
    </recommendedName>
</protein>
<reference evidence="1" key="1">
    <citation type="submission" date="2020-06" db="EMBL/GenBank/DDBJ databases">
        <authorList>
            <person name="Li T."/>
            <person name="Hu X."/>
            <person name="Zhang T."/>
            <person name="Song X."/>
            <person name="Zhang H."/>
            <person name="Dai N."/>
            <person name="Sheng W."/>
            <person name="Hou X."/>
            <person name="Wei L."/>
        </authorList>
    </citation>
    <scope>NUCLEOTIDE SEQUENCE</scope>
    <source>
        <strain evidence="1">KEN1</strain>
        <tissue evidence="1">Leaf</tissue>
    </source>
</reference>
<reference evidence="1" key="2">
    <citation type="journal article" date="2024" name="Plant">
        <title>Genomic evolution and insights into agronomic trait innovations of Sesamum species.</title>
        <authorList>
            <person name="Miao H."/>
            <person name="Wang L."/>
            <person name="Qu L."/>
            <person name="Liu H."/>
            <person name="Sun Y."/>
            <person name="Le M."/>
            <person name="Wang Q."/>
            <person name="Wei S."/>
            <person name="Zheng Y."/>
            <person name="Lin W."/>
            <person name="Duan Y."/>
            <person name="Cao H."/>
            <person name="Xiong S."/>
            <person name="Wang X."/>
            <person name="Wei L."/>
            <person name="Li C."/>
            <person name="Ma Q."/>
            <person name="Ju M."/>
            <person name="Zhao R."/>
            <person name="Li G."/>
            <person name="Mu C."/>
            <person name="Tian Q."/>
            <person name="Mei H."/>
            <person name="Zhang T."/>
            <person name="Gao T."/>
            <person name="Zhang H."/>
        </authorList>
    </citation>
    <scope>NUCLEOTIDE SEQUENCE</scope>
    <source>
        <strain evidence="1">KEN1</strain>
    </source>
</reference>
<dbReference type="EMBL" id="JACGWN010000015">
    <property type="protein sequence ID" value="KAL0401629.1"/>
    <property type="molecule type" value="Genomic_DNA"/>
</dbReference>
<dbReference type="Gene3D" id="3.60.10.10">
    <property type="entry name" value="Endonuclease/exonuclease/phosphatase"/>
    <property type="match status" value="1"/>
</dbReference>
<comment type="caution">
    <text evidence="1">The sequence shown here is derived from an EMBL/GenBank/DDBJ whole genome shotgun (WGS) entry which is preliminary data.</text>
</comment>
<organism evidence="1">
    <name type="scientific">Sesamum latifolium</name>
    <dbReference type="NCBI Taxonomy" id="2727402"/>
    <lineage>
        <taxon>Eukaryota</taxon>
        <taxon>Viridiplantae</taxon>
        <taxon>Streptophyta</taxon>
        <taxon>Embryophyta</taxon>
        <taxon>Tracheophyta</taxon>
        <taxon>Spermatophyta</taxon>
        <taxon>Magnoliopsida</taxon>
        <taxon>eudicotyledons</taxon>
        <taxon>Gunneridae</taxon>
        <taxon>Pentapetalae</taxon>
        <taxon>asterids</taxon>
        <taxon>lamiids</taxon>
        <taxon>Lamiales</taxon>
        <taxon>Pedaliaceae</taxon>
        <taxon>Sesamum</taxon>
    </lineage>
</organism>
<accession>A0AAW2TAX6</accession>
<evidence type="ECO:0000313" key="1">
    <source>
        <dbReference type="EMBL" id="KAL0401629.1"/>
    </source>
</evidence>
<dbReference type="PANTHER" id="PTHR33710">
    <property type="entry name" value="BNAC02G09200D PROTEIN"/>
    <property type="match status" value="1"/>
</dbReference>
<name>A0AAW2TAX6_9LAMI</name>
<proteinExistence type="predicted"/>
<sequence>MFDLSVDSRGKGGGLILLWCKDFNLVVHSFSSSHIDAGIASETGDFNEILSQDEKIGAPRPRRQIEEFRSCLAFCELVDLGCSGHKFTWCNQCEAPKTVRVHLDRVCATLNWQNMFPNAQVSTEATRSSDHNPLVIELEKDPIKAEDCAKRRRLCSKLEEYLSREEILRKQWGKAQWLAKGGRNTPYFHARASARKRKNSISRLRDKNGEWCITHEGIQ</sequence>
<dbReference type="SUPFAM" id="SSF56219">
    <property type="entry name" value="DNase I-like"/>
    <property type="match status" value="1"/>
</dbReference>
<evidence type="ECO:0008006" key="2">
    <source>
        <dbReference type="Google" id="ProtNLM"/>
    </source>
</evidence>
<dbReference type="PANTHER" id="PTHR33710:SF62">
    <property type="entry name" value="DUF4283 DOMAIN PROTEIN"/>
    <property type="match status" value="1"/>
</dbReference>
<gene>
    <name evidence="1" type="ORF">Slati_4192800</name>
</gene>
<dbReference type="InterPro" id="IPR036691">
    <property type="entry name" value="Endo/exonu/phosph_ase_sf"/>
</dbReference>
<dbReference type="AlphaFoldDB" id="A0AAW2TAX6"/>